<name>A0A4E0R2Y7_FASHE</name>
<proteinExistence type="inferred from homology"/>
<evidence type="ECO:0000313" key="10">
    <source>
        <dbReference type="EMBL" id="THD19791.1"/>
    </source>
</evidence>
<dbReference type="Pfam" id="PF00125">
    <property type="entry name" value="Histone"/>
    <property type="match status" value="1"/>
</dbReference>
<evidence type="ECO:0000256" key="5">
    <source>
        <dbReference type="ARBA" id="ARBA00023125"/>
    </source>
</evidence>
<dbReference type="SMART" id="SM00428">
    <property type="entry name" value="H3"/>
    <property type="match status" value="1"/>
</dbReference>
<feature type="domain" description="Core Histone H2A/H2B/H3" evidence="9">
    <location>
        <begin position="121"/>
        <end position="211"/>
    </location>
</feature>
<evidence type="ECO:0000256" key="6">
    <source>
        <dbReference type="ARBA" id="ARBA00023242"/>
    </source>
</evidence>
<gene>
    <name evidence="10" type="ORF">D915_009495</name>
</gene>
<dbReference type="PANTHER" id="PTHR45810">
    <property type="entry name" value="HISTONE H3.2"/>
    <property type="match status" value="1"/>
</dbReference>
<comment type="caution">
    <text evidence="10">The sequence shown here is derived from an EMBL/GenBank/DDBJ whole genome shotgun (WGS) entry which is preliminary data.</text>
</comment>
<dbReference type="GO" id="GO:0000786">
    <property type="term" value="C:nucleosome"/>
    <property type="evidence" value="ECO:0007669"/>
    <property type="project" value="UniProtKB-KW"/>
</dbReference>
<dbReference type="GO" id="GO:0005634">
    <property type="term" value="C:nucleus"/>
    <property type="evidence" value="ECO:0007669"/>
    <property type="project" value="UniProtKB-SubCell"/>
</dbReference>
<evidence type="ECO:0000256" key="4">
    <source>
        <dbReference type="ARBA" id="ARBA00022454"/>
    </source>
</evidence>
<protein>
    <submittedName>
        <fullName evidence="10">Centromeric histone 3</fullName>
    </submittedName>
</protein>
<evidence type="ECO:0000256" key="1">
    <source>
        <dbReference type="ARBA" id="ARBA00004123"/>
    </source>
</evidence>
<dbReference type="InterPro" id="IPR009072">
    <property type="entry name" value="Histone-fold"/>
</dbReference>
<evidence type="ECO:0000313" key="11">
    <source>
        <dbReference type="Proteomes" id="UP000230066"/>
    </source>
</evidence>
<evidence type="ECO:0000259" key="9">
    <source>
        <dbReference type="Pfam" id="PF00125"/>
    </source>
</evidence>
<evidence type="ECO:0000256" key="3">
    <source>
        <dbReference type="ARBA" id="ARBA00010343"/>
    </source>
</evidence>
<sequence length="219" mass="24873">MDRTTARSLSVPRLGTPLLTSTPFVGARRPSATPSTSRPRPTFQAPVRRAHDQLNVSHSSASSTRSRNKQTAPIRRITPDSASEHRWGFRIPTTNRPSASVPETNTNETTTSRKRRRRSRPGTLALREIRHYQKNTKLLLRKMPFARLVRQISTELFGARALELRWQIHSFMAIQEAAEAVIVALMESAQLCAIHARRITVMPKDFQLLAQLTKYNHPH</sequence>
<dbReference type="Gene3D" id="1.10.20.10">
    <property type="entry name" value="Histone, subunit A"/>
    <property type="match status" value="1"/>
</dbReference>
<comment type="similarity">
    <text evidence="3">Belongs to the histone H3 family.</text>
</comment>
<keyword evidence="4" id="KW-0158">Chromosome</keyword>
<accession>A0A4E0R2Y7</accession>
<dbReference type="Proteomes" id="UP000230066">
    <property type="component" value="Unassembled WGS sequence"/>
</dbReference>
<organism evidence="10 11">
    <name type="scientific">Fasciola hepatica</name>
    <name type="common">Liver fluke</name>
    <dbReference type="NCBI Taxonomy" id="6192"/>
    <lineage>
        <taxon>Eukaryota</taxon>
        <taxon>Metazoa</taxon>
        <taxon>Spiralia</taxon>
        <taxon>Lophotrochozoa</taxon>
        <taxon>Platyhelminthes</taxon>
        <taxon>Trematoda</taxon>
        <taxon>Digenea</taxon>
        <taxon>Plagiorchiida</taxon>
        <taxon>Echinostomata</taxon>
        <taxon>Echinostomatoidea</taxon>
        <taxon>Fasciolidae</taxon>
        <taxon>Fasciola</taxon>
    </lineage>
</organism>
<evidence type="ECO:0000256" key="2">
    <source>
        <dbReference type="ARBA" id="ARBA00004286"/>
    </source>
</evidence>
<reference evidence="10" key="1">
    <citation type="submission" date="2019-03" db="EMBL/GenBank/DDBJ databases">
        <title>Improved annotation for the trematode Fasciola hepatica.</title>
        <authorList>
            <person name="Choi Y.-J."/>
            <person name="Martin J."/>
            <person name="Mitreva M."/>
        </authorList>
    </citation>
    <scope>NUCLEOTIDE SEQUENCE [LARGE SCALE GENOMIC DNA]</scope>
</reference>
<dbReference type="FunFam" id="1.10.20.10:FF:000085">
    <property type="entry name" value="Histone H3.2"/>
    <property type="match status" value="1"/>
</dbReference>
<evidence type="ECO:0000256" key="7">
    <source>
        <dbReference type="ARBA" id="ARBA00023269"/>
    </source>
</evidence>
<dbReference type="AlphaFoldDB" id="A0A4E0R2Y7"/>
<dbReference type="GO" id="GO:0046982">
    <property type="term" value="F:protein heterodimerization activity"/>
    <property type="evidence" value="ECO:0007669"/>
    <property type="project" value="InterPro"/>
</dbReference>
<feature type="compositionally biased region" description="Low complexity" evidence="8">
    <location>
        <begin position="27"/>
        <end position="42"/>
    </location>
</feature>
<feature type="region of interest" description="Disordered" evidence="8">
    <location>
        <begin position="1"/>
        <end position="120"/>
    </location>
</feature>
<keyword evidence="7" id="KW-0544">Nucleosome core</keyword>
<evidence type="ECO:0000256" key="8">
    <source>
        <dbReference type="SAM" id="MobiDB-lite"/>
    </source>
</evidence>
<dbReference type="EMBL" id="JXXN02005608">
    <property type="protein sequence ID" value="THD19791.1"/>
    <property type="molecule type" value="Genomic_DNA"/>
</dbReference>
<feature type="compositionally biased region" description="Polar residues" evidence="8">
    <location>
        <begin position="92"/>
        <end position="102"/>
    </location>
</feature>
<keyword evidence="5" id="KW-0238">DNA-binding</keyword>
<dbReference type="InterPro" id="IPR007125">
    <property type="entry name" value="H2A/H2B/H3"/>
</dbReference>
<dbReference type="CDD" id="cd22911">
    <property type="entry name" value="HFD_H3"/>
    <property type="match status" value="1"/>
</dbReference>
<comment type="subcellular location">
    <subcellularLocation>
        <location evidence="2">Chromosome</location>
    </subcellularLocation>
    <subcellularLocation>
        <location evidence="1">Nucleus</location>
    </subcellularLocation>
</comment>
<dbReference type="SUPFAM" id="SSF47113">
    <property type="entry name" value="Histone-fold"/>
    <property type="match status" value="1"/>
</dbReference>
<dbReference type="InterPro" id="IPR000164">
    <property type="entry name" value="Histone_H3/CENP-A"/>
</dbReference>
<keyword evidence="6" id="KW-0539">Nucleus</keyword>
<dbReference type="GO" id="GO:0030527">
    <property type="term" value="F:structural constituent of chromatin"/>
    <property type="evidence" value="ECO:0007669"/>
    <property type="project" value="InterPro"/>
</dbReference>
<dbReference type="GO" id="GO:0003677">
    <property type="term" value="F:DNA binding"/>
    <property type="evidence" value="ECO:0007669"/>
    <property type="project" value="UniProtKB-KW"/>
</dbReference>
<keyword evidence="11" id="KW-1185">Reference proteome</keyword>